<organism evidence="1 2">
    <name type="scientific">Trichinella zimbabwensis</name>
    <dbReference type="NCBI Taxonomy" id="268475"/>
    <lineage>
        <taxon>Eukaryota</taxon>
        <taxon>Metazoa</taxon>
        <taxon>Ecdysozoa</taxon>
        <taxon>Nematoda</taxon>
        <taxon>Enoplea</taxon>
        <taxon>Dorylaimia</taxon>
        <taxon>Trichinellida</taxon>
        <taxon>Trichinellidae</taxon>
        <taxon>Trichinella</taxon>
    </lineage>
</organism>
<proteinExistence type="predicted"/>
<gene>
    <name evidence="1" type="ORF">T11_15290</name>
</gene>
<dbReference type="EMBL" id="JYDP01000295">
    <property type="protein sequence ID" value="KRZ01370.1"/>
    <property type="molecule type" value="Genomic_DNA"/>
</dbReference>
<accession>A0A0V1GTL1</accession>
<dbReference type="AlphaFoldDB" id="A0A0V1GTL1"/>
<evidence type="ECO:0000313" key="1">
    <source>
        <dbReference type="EMBL" id="KRZ01370.1"/>
    </source>
</evidence>
<sequence>MDGTFKIVPEWYQQMFTIHCRDRFPGSTSKDATFISAKQFCGRWIAAVVFWRDCLRVTKGLVYISGEGEELGLRTMYLHEAETQKKIKTLMATAFLPLLEISDAVDLLGRNVTGSVAALFENG</sequence>
<name>A0A0V1GTL1_9BILA</name>
<dbReference type="Proteomes" id="UP000055024">
    <property type="component" value="Unassembled WGS sequence"/>
</dbReference>
<protein>
    <submittedName>
        <fullName evidence="1">Uncharacterized protein</fullName>
    </submittedName>
</protein>
<keyword evidence="2" id="KW-1185">Reference proteome</keyword>
<comment type="caution">
    <text evidence="1">The sequence shown here is derived from an EMBL/GenBank/DDBJ whole genome shotgun (WGS) entry which is preliminary data.</text>
</comment>
<reference evidence="1 2" key="1">
    <citation type="submission" date="2015-01" db="EMBL/GenBank/DDBJ databases">
        <title>Evolution of Trichinella species and genotypes.</title>
        <authorList>
            <person name="Korhonen P.K."/>
            <person name="Edoardo P."/>
            <person name="Giuseppe L.R."/>
            <person name="Gasser R.B."/>
        </authorList>
    </citation>
    <scope>NUCLEOTIDE SEQUENCE [LARGE SCALE GENOMIC DNA]</scope>
    <source>
        <strain evidence="1">ISS1029</strain>
    </source>
</reference>
<evidence type="ECO:0000313" key="2">
    <source>
        <dbReference type="Proteomes" id="UP000055024"/>
    </source>
</evidence>